<dbReference type="FunFam" id="3.30.470.20:FF:000029">
    <property type="entry name" value="N5-carboxyaminoimidazole ribonucleotide synthase"/>
    <property type="match status" value="1"/>
</dbReference>
<dbReference type="EC" id="6.3.4.18" evidence="5"/>
<feature type="binding site" evidence="5">
    <location>
        <begin position="295"/>
        <end position="296"/>
    </location>
    <ligand>
        <name>ATP</name>
        <dbReference type="ChEBI" id="CHEBI:30616"/>
    </ligand>
</feature>
<dbReference type="Gene3D" id="3.30.1490.20">
    <property type="entry name" value="ATP-grasp fold, A domain"/>
    <property type="match status" value="1"/>
</dbReference>
<dbReference type="InterPro" id="IPR040686">
    <property type="entry name" value="PurK_C"/>
</dbReference>
<protein>
    <recommendedName>
        <fullName evidence="5">N5-carboxyaminoimidazole ribonucleotide synthase</fullName>
        <shortName evidence="5">N5-CAIR synthase</shortName>
        <ecNumber evidence="5">6.3.4.18</ecNumber>
    </recommendedName>
    <alternativeName>
        <fullName evidence="5">5-(carboxyamino)imidazole ribonucleotide synthetase</fullName>
    </alternativeName>
</protein>
<evidence type="ECO:0000256" key="4">
    <source>
        <dbReference type="ARBA" id="ARBA00022840"/>
    </source>
</evidence>
<dbReference type="GO" id="GO:0005524">
    <property type="term" value="F:ATP binding"/>
    <property type="evidence" value="ECO:0007669"/>
    <property type="project" value="UniProtKB-UniRule"/>
</dbReference>
<feature type="binding site" evidence="5">
    <location>
        <position position="111"/>
    </location>
    <ligand>
        <name>ATP</name>
        <dbReference type="ChEBI" id="CHEBI:30616"/>
    </ligand>
</feature>
<dbReference type="GO" id="GO:0034028">
    <property type="term" value="F:5-(carboxyamino)imidazole ribonucleotide synthase activity"/>
    <property type="evidence" value="ECO:0007669"/>
    <property type="project" value="UniProtKB-UniRule"/>
</dbReference>
<dbReference type="Pfam" id="PF17769">
    <property type="entry name" value="PurK_C"/>
    <property type="match status" value="1"/>
</dbReference>
<comment type="function">
    <text evidence="5">Catalyzes the ATP-dependent conversion of 5-aminoimidazole ribonucleotide (AIR) and HCO(3)(-) to N5-carboxyaminoimidazole ribonucleotide (N5-CAIR).</text>
</comment>
<evidence type="ECO:0000256" key="2">
    <source>
        <dbReference type="ARBA" id="ARBA00022741"/>
    </source>
</evidence>
<dbReference type="InterPro" id="IPR005875">
    <property type="entry name" value="PurK"/>
</dbReference>
<dbReference type="GO" id="GO:0004638">
    <property type="term" value="F:phosphoribosylaminoimidazole carboxylase activity"/>
    <property type="evidence" value="ECO:0007669"/>
    <property type="project" value="InterPro"/>
</dbReference>
<comment type="pathway">
    <text evidence="5">Purine metabolism; IMP biosynthesis via de novo pathway; 5-amino-1-(5-phospho-D-ribosyl)imidazole-4-carboxylate from 5-amino-1-(5-phospho-D-ribosyl)imidazole (N5-CAIR route): step 1/2.</text>
</comment>
<evidence type="ECO:0000256" key="3">
    <source>
        <dbReference type="ARBA" id="ARBA00022755"/>
    </source>
</evidence>
<dbReference type="NCBIfam" id="NF004679">
    <property type="entry name" value="PRK06019.1-5"/>
    <property type="match status" value="1"/>
</dbReference>
<dbReference type="PANTHER" id="PTHR11609">
    <property type="entry name" value="PURINE BIOSYNTHESIS PROTEIN 6/7, PUR6/7"/>
    <property type="match status" value="1"/>
</dbReference>
<dbReference type="HAMAP" id="MF_01928">
    <property type="entry name" value="PurK"/>
    <property type="match status" value="1"/>
</dbReference>
<feature type="binding site" evidence="5">
    <location>
        <begin position="210"/>
        <end position="213"/>
    </location>
    <ligand>
        <name>ATP</name>
        <dbReference type="ChEBI" id="CHEBI:30616"/>
    </ligand>
</feature>
<evidence type="ECO:0000313" key="7">
    <source>
        <dbReference type="EMBL" id="QSO50045.1"/>
    </source>
</evidence>
<dbReference type="SUPFAM" id="SSF51246">
    <property type="entry name" value="Rudiment single hybrid motif"/>
    <property type="match status" value="1"/>
</dbReference>
<dbReference type="EMBL" id="CP071182">
    <property type="protein sequence ID" value="QSO50045.1"/>
    <property type="molecule type" value="Genomic_DNA"/>
</dbReference>
<dbReference type="Gene3D" id="3.40.50.20">
    <property type="match status" value="1"/>
</dbReference>
<comment type="catalytic activity">
    <reaction evidence="5">
        <text>5-amino-1-(5-phospho-beta-D-ribosyl)imidazole + hydrogencarbonate + ATP = 5-carboxyamino-1-(5-phospho-D-ribosyl)imidazole + ADP + phosphate + 2 H(+)</text>
        <dbReference type="Rhea" id="RHEA:19317"/>
        <dbReference type="ChEBI" id="CHEBI:15378"/>
        <dbReference type="ChEBI" id="CHEBI:17544"/>
        <dbReference type="ChEBI" id="CHEBI:30616"/>
        <dbReference type="ChEBI" id="CHEBI:43474"/>
        <dbReference type="ChEBI" id="CHEBI:58730"/>
        <dbReference type="ChEBI" id="CHEBI:137981"/>
        <dbReference type="ChEBI" id="CHEBI:456216"/>
        <dbReference type="EC" id="6.3.4.18"/>
    </reaction>
</comment>
<evidence type="ECO:0000256" key="5">
    <source>
        <dbReference type="HAMAP-Rule" id="MF_01928"/>
    </source>
</evidence>
<dbReference type="KEGG" id="afx:JZ786_21515"/>
<dbReference type="Pfam" id="PF22660">
    <property type="entry name" value="RS_preATP-grasp-like"/>
    <property type="match status" value="1"/>
</dbReference>
<dbReference type="InterPro" id="IPR054350">
    <property type="entry name" value="PurT/PurK_preATP-grasp"/>
</dbReference>
<evidence type="ECO:0000259" key="6">
    <source>
        <dbReference type="PROSITE" id="PS50975"/>
    </source>
</evidence>
<name>A0A9X7Z9R4_9BACL</name>
<keyword evidence="4 5" id="KW-0067">ATP-binding</keyword>
<evidence type="ECO:0000256" key="1">
    <source>
        <dbReference type="ARBA" id="ARBA00022598"/>
    </source>
</evidence>
<dbReference type="InterPro" id="IPR013815">
    <property type="entry name" value="ATP_grasp_subdomain_1"/>
</dbReference>
<dbReference type="GO" id="GO:0005829">
    <property type="term" value="C:cytosol"/>
    <property type="evidence" value="ECO:0007669"/>
    <property type="project" value="TreeGrafter"/>
</dbReference>
<dbReference type="SUPFAM" id="SSF56059">
    <property type="entry name" value="Glutathione synthetase ATP-binding domain-like"/>
    <property type="match status" value="1"/>
</dbReference>
<dbReference type="GO" id="GO:0006189">
    <property type="term" value="P:'de novo' IMP biosynthetic process"/>
    <property type="evidence" value="ECO:0007669"/>
    <property type="project" value="UniProtKB-UniRule"/>
</dbReference>
<dbReference type="AlphaFoldDB" id="A0A9X7Z9R4"/>
<evidence type="ECO:0000313" key="8">
    <source>
        <dbReference type="Proteomes" id="UP000663505"/>
    </source>
</evidence>
<dbReference type="PANTHER" id="PTHR11609:SF5">
    <property type="entry name" value="PHOSPHORIBOSYLAMINOIMIDAZOLE CARBOXYLASE"/>
    <property type="match status" value="1"/>
</dbReference>
<dbReference type="GO" id="GO:0046872">
    <property type="term" value="F:metal ion binding"/>
    <property type="evidence" value="ECO:0007669"/>
    <property type="project" value="InterPro"/>
</dbReference>
<dbReference type="InterPro" id="IPR003135">
    <property type="entry name" value="ATP-grasp_carboxylate-amine"/>
</dbReference>
<feature type="binding site" evidence="5">
    <location>
        <position position="241"/>
    </location>
    <ligand>
        <name>ATP</name>
        <dbReference type="ChEBI" id="CHEBI:30616"/>
    </ligand>
</feature>
<dbReference type="InterPro" id="IPR016185">
    <property type="entry name" value="PreATP-grasp_dom_sf"/>
</dbReference>
<feature type="binding site" evidence="5">
    <location>
        <position position="151"/>
    </location>
    <ligand>
        <name>ATP</name>
        <dbReference type="ChEBI" id="CHEBI:30616"/>
    </ligand>
</feature>
<sequence length="405" mass="43665">MTPNARHPLLPLSTIGILGGGQLGRMIAMEAKRMGYRVVTLDPTPNSPCGQIADEQLTAPFTDVPAALRLAELSDVVVYEFEDVDDKVVEAIEGRAFVPQGSRLLFQTRHRLREKAALMRAGIPVARHIGVGSRADLTKADEEIGRPFIVKTTTGGYDGKGQWRVAASDDLDELWSSMQATIRDLPAAGNTEFDADAASAMSDDAPFVVEAEVPFEREVSVVVARSIRGETRAFPMAENIHRDHILQFSICPGRVDARVAKAAEALAVKAAQSLGVIGLLGVEMFLLPDGQLLVNELAPRPHNSGHYTQDACVTSQFEQLVRAVTGLPLGSTKLLSPVVMSNILGEHLDGVLESMASWPDTFKLHLYGKAESRPKRKMGHVNVLANSTEEALEQLTGVGVFGVCG</sequence>
<dbReference type="InterPro" id="IPR011761">
    <property type="entry name" value="ATP-grasp"/>
</dbReference>
<comment type="subunit">
    <text evidence="5">Homodimer.</text>
</comment>
<gene>
    <name evidence="5" type="primary">purK</name>
    <name evidence="7" type="ORF">JZ786_21515</name>
</gene>
<feature type="binding site" evidence="5">
    <location>
        <begin position="156"/>
        <end position="162"/>
    </location>
    <ligand>
        <name>ATP</name>
        <dbReference type="ChEBI" id="CHEBI:30616"/>
    </ligand>
</feature>
<dbReference type="NCBIfam" id="NF004676">
    <property type="entry name" value="PRK06019.1-2"/>
    <property type="match status" value="1"/>
</dbReference>
<accession>A0A9X7Z9R4</accession>
<dbReference type="InterPro" id="IPR011054">
    <property type="entry name" value="Rudment_hybrid_motif"/>
</dbReference>
<reference evidence="7 8" key="1">
    <citation type="submission" date="2021-02" db="EMBL/GenBank/DDBJ databases">
        <title>Alicyclobacillus curvatus sp. nov. and Alicyclobacillus mengziensis sp. nov., two acidophilic bacteria isolated from acid mine drainage.</title>
        <authorList>
            <person name="Huang Y."/>
        </authorList>
    </citation>
    <scope>NUCLEOTIDE SEQUENCE [LARGE SCALE GENOMIC DNA]</scope>
    <source>
        <strain evidence="7 8">S30H14</strain>
    </source>
</reference>
<feature type="binding site" evidence="5">
    <location>
        <position position="218"/>
    </location>
    <ligand>
        <name>ATP</name>
        <dbReference type="ChEBI" id="CHEBI:30616"/>
    </ligand>
</feature>
<dbReference type="Gene3D" id="3.30.470.20">
    <property type="entry name" value="ATP-grasp fold, B domain"/>
    <property type="match status" value="1"/>
</dbReference>
<dbReference type="SUPFAM" id="SSF52440">
    <property type="entry name" value="PreATP-grasp domain"/>
    <property type="match status" value="1"/>
</dbReference>
<organism evidence="7 8">
    <name type="scientific">Alicyclobacillus mengziensis</name>
    <dbReference type="NCBI Taxonomy" id="2931921"/>
    <lineage>
        <taxon>Bacteria</taxon>
        <taxon>Bacillati</taxon>
        <taxon>Bacillota</taxon>
        <taxon>Bacilli</taxon>
        <taxon>Bacillales</taxon>
        <taxon>Alicyclobacillaceae</taxon>
        <taxon>Alicyclobacillus</taxon>
    </lineage>
</organism>
<comment type="similarity">
    <text evidence="5">Belongs to the PurK/PurT family.</text>
</comment>
<dbReference type="FunFam" id="3.30.1490.20:FF:000015">
    <property type="entry name" value="N5-carboxyaminoimidazole ribonucleotide synthase"/>
    <property type="match status" value="1"/>
</dbReference>
<dbReference type="PROSITE" id="PS50975">
    <property type="entry name" value="ATP_GRASP"/>
    <property type="match status" value="1"/>
</dbReference>
<keyword evidence="1 5" id="KW-0436">Ligase</keyword>
<proteinExistence type="inferred from homology"/>
<keyword evidence="8" id="KW-1185">Reference proteome</keyword>
<feature type="domain" description="ATP-grasp" evidence="6">
    <location>
        <begin position="115"/>
        <end position="325"/>
    </location>
</feature>
<keyword evidence="3 5" id="KW-0658">Purine biosynthesis</keyword>
<dbReference type="Proteomes" id="UP000663505">
    <property type="component" value="Chromosome"/>
</dbReference>
<keyword evidence="2 5" id="KW-0547">Nucleotide-binding</keyword>
<dbReference type="Pfam" id="PF02222">
    <property type="entry name" value="ATP-grasp"/>
    <property type="match status" value="1"/>
</dbReference>